<keyword evidence="2 6" id="KW-0409">Iron storage</keyword>
<dbReference type="InterPro" id="IPR008331">
    <property type="entry name" value="Ferritin_DPS_dom"/>
</dbReference>
<dbReference type="Gene3D" id="1.20.1260.10">
    <property type="match status" value="1"/>
</dbReference>
<accession>A0AAJ7RXX1</accession>
<dbReference type="PROSITE" id="PS50905">
    <property type="entry name" value="FERRITIN_LIKE"/>
    <property type="match status" value="1"/>
</dbReference>
<name>A0AAJ7RXX1_9HYME</name>
<dbReference type="GO" id="GO:0008198">
    <property type="term" value="F:ferrous iron binding"/>
    <property type="evidence" value="ECO:0007669"/>
    <property type="project" value="TreeGrafter"/>
</dbReference>
<dbReference type="RefSeq" id="XP_026667798.1">
    <property type="nucleotide sequence ID" value="XM_026811997.1"/>
</dbReference>
<evidence type="ECO:0000313" key="8">
    <source>
        <dbReference type="Proteomes" id="UP000694925"/>
    </source>
</evidence>
<dbReference type="GO" id="GO:0006879">
    <property type="term" value="P:intracellular iron ion homeostasis"/>
    <property type="evidence" value="ECO:0007669"/>
    <property type="project" value="UniProtKB-KW"/>
</dbReference>
<evidence type="ECO:0000256" key="6">
    <source>
        <dbReference type="RuleBase" id="RU361145"/>
    </source>
</evidence>
<protein>
    <recommendedName>
        <fullName evidence="6">Ferritin</fullName>
        <ecNumber evidence="6">1.16.3.1</ecNumber>
    </recommendedName>
</protein>
<comment type="function">
    <text evidence="6">Stores iron in a soluble, non-toxic, readily available form. Important for iron homeostasis. Iron is taken up in the ferrous form and deposited as ferric hydroxides after oxidation.</text>
</comment>
<evidence type="ECO:0000256" key="2">
    <source>
        <dbReference type="ARBA" id="ARBA00022434"/>
    </source>
</evidence>
<evidence type="ECO:0000256" key="1">
    <source>
        <dbReference type="ARBA" id="ARBA00007513"/>
    </source>
</evidence>
<dbReference type="SUPFAM" id="SSF47240">
    <property type="entry name" value="Ferritin-like"/>
    <property type="match status" value="1"/>
</dbReference>
<organism evidence="8 9">
    <name type="scientific">Ceratina calcarata</name>
    <dbReference type="NCBI Taxonomy" id="156304"/>
    <lineage>
        <taxon>Eukaryota</taxon>
        <taxon>Metazoa</taxon>
        <taxon>Ecdysozoa</taxon>
        <taxon>Arthropoda</taxon>
        <taxon>Hexapoda</taxon>
        <taxon>Insecta</taxon>
        <taxon>Pterygota</taxon>
        <taxon>Neoptera</taxon>
        <taxon>Endopterygota</taxon>
        <taxon>Hymenoptera</taxon>
        <taxon>Apocrita</taxon>
        <taxon>Aculeata</taxon>
        <taxon>Apoidea</taxon>
        <taxon>Anthophila</taxon>
        <taxon>Apidae</taxon>
        <taxon>Ceratina</taxon>
        <taxon>Zadontomerus</taxon>
    </lineage>
</organism>
<evidence type="ECO:0000256" key="5">
    <source>
        <dbReference type="PIRSR" id="PIRSR601519-1"/>
    </source>
</evidence>
<dbReference type="PANTHER" id="PTHR11431">
    <property type="entry name" value="FERRITIN"/>
    <property type="match status" value="1"/>
</dbReference>
<evidence type="ECO:0000313" key="9">
    <source>
        <dbReference type="RefSeq" id="XP_026667798.1"/>
    </source>
</evidence>
<feature type="binding site" evidence="5">
    <location>
        <position position="121"/>
    </location>
    <ligand>
        <name>Fe cation</name>
        <dbReference type="ChEBI" id="CHEBI:24875"/>
        <label>1</label>
    </ligand>
</feature>
<keyword evidence="4 5" id="KW-0408">Iron</keyword>
<dbReference type="GO" id="GO:0005737">
    <property type="term" value="C:cytoplasm"/>
    <property type="evidence" value="ECO:0007669"/>
    <property type="project" value="TreeGrafter"/>
</dbReference>
<dbReference type="GO" id="GO:0008199">
    <property type="term" value="F:ferric iron binding"/>
    <property type="evidence" value="ECO:0007669"/>
    <property type="project" value="InterPro"/>
</dbReference>
<comment type="similarity">
    <text evidence="1 6">Belongs to the ferritin family.</text>
</comment>
<keyword evidence="8" id="KW-1185">Reference proteome</keyword>
<dbReference type="InterPro" id="IPR012347">
    <property type="entry name" value="Ferritin-like"/>
</dbReference>
<keyword evidence="6" id="KW-0560">Oxidoreductase</keyword>
<gene>
    <name evidence="9" type="primary">LOC108623032</name>
</gene>
<dbReference type="GO" id="GO:0006826">
    <property type="term" value="P:iron ion transport"/>
    <property type="evidence" value="ECO:0007669"/>
    <property type="project" value="InterPro"/>
</dbReference>
<dbReference type="Pfam" id="PF00210">
    <property type="entry name" value="Ferritin"/>
    <property type="match status" value="1"/>
</dbReference>
<sequence length="271" mass="31418">MTVDASMKFLKILIKKHGSSIERGRKQIAGRQFKHEIDKRNVRGACAPLYSTLIYMYVRAYYTGCLLYSVHCELPRDHCQLLHLCFITLLEITMSSDVMSLVRQNFHVECEDGINKQINKELYASYVYLSMAYYFDRSDVALPGHYKYFKKSSDDEREHAIKFMAYQNKRGGSIILTPIESPPKNDWVGAHDAMIDALKLEREVNQNLLDLHALAEKHKDANFLDFLETEYLQEQVDSMNELANHVTKLERVGEGLGVYMFDQELKEEESP</sequence>
<dbReference type="InterPro" id="IPR009040">
    <property type="entry name" value="Ferritin-like_diiron"/>
</dbReference>
<dbReference type="PANTHER" id="PTHR11431:SF75">
    <property type="entry name" value="FERRITIN"/>
    <property type="match status" value="1"/>
</dbReference>
<proteinExistence type="inferred from homology"/>
<feature type="binding site" evidence="5">
    <location>
        <position position="156"/>
    </location>
    <ligand>
        <name>Fe cation</name>
        <dbReference type="ChEBI" id="CHEBI:24875"/>
        <label>1</label>
    </ligand>
</feature>
<dbReference type="InterPro" id="IPR009078">
    <property type="entry name" value="Ferritin-like_SF"/>
</dbReference>
<evidence type="ECO:0000256" key="4">
    <source>
        <dbReference type="ARBA" id="ARBA00023004"/>
    </source>
</evidence>
<feature type="binding site" evidence="5">
    <location>
        <position position="201"/>
    </location>
    <ligand>
        <name>Fe cation</name>
        <dbReference type="ChEBI" id="CHEBI:24875"/>
        <label>1</label>
    </ligand>
</feature>
<evidence type="ECO:0000256" key="3">
    <source>
        <dbReference type="ARBA" id="ARBA00022723"/>
    </source>
</evidence>
<comment type="catalytic activity">
    <reaction evidence="6">
        <text>4 Fe(2+) + O2 + 4 H(+) = 4 Fe(3+) + 2 H2O</text>
        <dbReference type="Rhea" id="RHEA:11148"/>
        <dbReference type="ChEBI" id="CHEBI:15377"/>
        <dbReference type="ChEBI" id="CHEBI:15378"/>
        <dbReference type="ChEBI" id="CHEBI:15379"/>
        <dbReference type="ChEBI" id="CHEBI:29033"/>
        <dbReference type="ChEBI" id="CHEBI:29034"/>
        <dbReference type="EC" id="1.16.3.1"/>
    </reaction>
</comment>
<dbReference type="AlphaFoldDB" id="A0AAJ7RXX1"/>
<dbReference type="Proteomes" id="UP000694925">
    <property type="component" value="Unplaced"/>
</dbReference>
<dbReference type="InterPro" id="IPR001519">
    <property type="entry name" value="Ferritin"/>
</dbReference>
<dbReference type="GeneID" id="108623032"/>
<feature type="binding site" evidence="5">
    <location>
        <position position="235"/>
    </location>
    <ligand>
        <name>Fe cation</name>
        <dbReference type="ChEBI" id="CHEBI:24875"/>
        <label>1</label>
    </ligand>
</feature>
<dbReference type="CDD" id="cd01056">
    <property type="entry name" value="Euk_Ferritin"/>
    <property type="match status" value="1"/>
</dbReference>
<keyword evidence="3 5" id="KW-0479">Metal-binding</keyword>
<feature type="binding site" evidence="5">
    <location>
        <position position="159"/>
    </location>
    <ligand>
        <name>Fe cation</name>
        <dbReference type="ChEBI" id="CHEBI:24875"/>
        <label>1</label>
    </ligand>
</feature>
<evidence type="ECO:0000259" key="7">
    <source>
        <dbReference type="PROSITE" id="PS50905"/>
    </source>
</evidence>
<dbReference type="FunFam" id="1.20.1260.10:FF:000002">
    <property type="entry name" value="Ferritin, mitochondrial"/>
    <property type="match status" value="1"/>
</dbReference>
<reference evidence="9" key="1">
    <citation type="submission" date="2025-08" db="UniProtKB">
        <authorList>
            <consortium name="RefSeq"/>
        </authorList>
    </citation>
    <scope>IDENTIFICATION</scope>
    <source>
        <tissue evidence="9">Whole body</tissue>
    </source>
</reference>
<dbReference type="EC" id="1.16.3.1" evidence="6"/>
<feature type="domain" description="Ferritin-like diiron" evidence="7">
    <location>
        <begin position="104"/>
        <end position="253"/>
    </location>
</feature>
<dbReference type="GO" id="GO:0004322">
    <property type="term" value="F:ferroxidase activity"/>
    <property type="evidence" value="ECO:0007669"/>
    <property type="project" value="UniProtKB-EC"/>
</dbReference>